<reference evidence="2" key="1">
    <citation type="journal article" date="2010" name="PLoS Negl. Trop. Dis.">
        <title>The genome sequence of Trypanosoma brucei gambiense, causative agent of chronic human african trypanosomiasis.</title>
        <authorList>
            <person name="Jackson A.P."/>
            <person name="Sanders M."/>
            <person name="Berry A."/>
            <person name="McQuillan J."/>
            <person name="Aslett M.A."/>
            <person name="Quail M.A."/>
            <person name="Chukualim B."/>
            <person name="Capewell P."/>
            <person name="MacLeod A."/>
            <person name="Melville S.E."/>
            <person name="Gibson W."/>
            <person name="Barry J.D."/>
            <person name="Berriman M."/>
            <person name="Hertz-Fowler C."/>
        </authorList>
    </citation>
    <scope>NUCLEOTIDE SEQUENCE [LARGE SCALE GENOMIC DNA]</scope>
    <source>
        <strain evidence="2">MHOM/CI/86/DAL972</strain>
    </source>
</reference>
<evidence type="ECO:0000313" key="1">
    <source>
        <dbReference type="EMBL" id="CBH15004.1"/>
    </source>
</evidence>
<dbReference type="KEGG" id="tbg:TbgDal_X850"/>
<gene>
    <name evidence="1" type="ORF">TbgDal_X850</name>
</gene>
<protein>
    <submittedName>
        <fullName evidence="1">Uncharacterized protein</fullName>
    </submittedName>
</protein>
<evidence type="ECO:0000313" key="2">
    <source>
        <dbReference type="Proteomes" id="UP000002316"/>
    </source>
</evidence>
<name>D0A162_TRYB9</name>
<dbReference type="EMBL" id="FN554973">
    <property type="protein sequence ID" value="CBH15004.1"/>
    <property type="molecule type" value="Genomic_DNA"/>
</dbReference>
<dbReference type="Proteomes" id="UP000002316">
    <property type="component" value="Chromosome 10"/>
</dbReference>
<organism evidence="1 2">
    <name type="scientific">Trypanosoma brucei gambiense (strain MHOM/CI/86/DAL972)</name>
    <dbReference type="NCBI Taxonomy" id="679716"/>
    <lineage>
        <taxon>Eukaryota</taxon>
        <taxon>Discoba</taxon>
        <taxon>Euglenozoa</taxon>
        <taxon>Kinetoplastea</taxon>
        <taxon>Metakinetoplastina</taxon>
        <taxon>Trypanosomatida</taxon>
        <taxon>Trypanosomatidae</taxon>
        <taxon>Trypanosoma</taxon>
    </lineage>
</organism>
<proteinExistence type="predicted"/>
<dbReference type="GeneID" id="23865966"/>
<sequence length="102" mass="12088">MILKPHRYRPQFALFFLLSFRNNYSVQRFLRSTCKYGFSSTSLSLSLFQYFLLHILSTLIKSWRSEVKAHERHYNIEIKGEGEEARGKGNETIKKTIIIIIM</sequence>
<dbReference type="AlphaFoldDB" id="D0A162"/>
<accession>D0A162</accession>
<dbReference type="RefSeq" id="XP_011777270.1">
    <property type="nucleotide sequence ID" value="XM_011778968.1"/>
</dbReference>